<dbReference type="GO" id="GO:0032259">
    <property type="term" value="P:methylation"/>
    <property type="evidence" value="ECO:0007669"/>
    <property type="project" value="UniProtKB-KW"/>
</dbReference>
<evidence type="ECO:0000256" key="3">
    <source>
        <dbReference type="ARBA" id="ARBA00022691"/>
    </source>
</evidence>
<comment type="similarity">
    <text evidence="5 6">Belongs to the class I-like SAM-binding methyltransferase superfamily. C5-methyltransferase family.</text>
</comment>
<dbReference type="InterPro" id="IPR001525">
    <property type="entry name" value="C5_MeTfrase"/>
</dbReference>
<dbReference type="PROSITE" id="PS51679">
    <property type="entry name" value="SAM_MT_C5"/>
    <property type="match status" value="1"/>
</dbReference>
<dbReference type="PRINTS" id="PR00105">
    <property type="entry name" value="C5METTRFRASE"/>
</dbReference>
<accession>A0ABP4UBI9</accession>
<evidence type="ECO:0000256" key="2">
    <source>
        <dbReference type="ARBA" id="ARBA00022679"/>
    </source>
</evidence>
<feature type="active site" evidence="5">
    <location>
        <position position="100"/>
    </location>
</feature>
<dbReference type="SUPFAM" id="SSF53335">
    <property type="entry name" value="S-adenosyl-L-methionine-dependent methyltransferases"/>
    <property type="match status" value="1"/>
</dbReference>
<evidence type="ECO:0000256" key="1">
    <source>
        <dbReference type="ARBA" id="ARBA00022603"/>
    </source>
</evidence>
<dbReference type="EMBL" id="BAAANY010000023">
    <property type="protein sequence ID" value="GAA1701442.1"/>
    <property type="molecule type" value="Genomic_DNA"/>
</dbReference>
<dbReference type="Gene3D" id="3.40.50.150">
    <property type="entry name" value="Vaccinia Virus protein VP39"/>
    <property type="match status" value="1"/>
</dbReference>
<dbReference type="PROSITE" id="PS00094">
    <property type="entry name" value="C5_MTASE_1"/>
    <property type="match status" value="1"/>
</dbReference>
<evidence type="ECO:0000256" key="4">
    <source>
        <dbReference type="ARBA" id="ARBA00022747"/>
    </source>
</evidence>
<keyword evidence="4" id="KW-0680">Restriction system</keyword>
<dbReference type="InterPro" id="IPR018117">
    <property type="entry name" value="C5_DNA_meth_AS"/>
</dbReference>
<dbReference type="Proteomes" id="UP001500618">
    <property type="component" value="Unassembled WGS sequence"/>
</dbReference>
<dbReference type="PROSITE" id="PS00095">
    <property type="entry name" value="C5_MTASE_2"/>
    <property type="match status" value="1"/>
</dbReference>
<evidence type="ECO:0000313" key="9">
    <source>
        <dbReference type="Proteomes" id="UP001500618"/>
    </source>
</evidence>
<dbReference type="InterPro" id="IPR029063">
    <property type="entry name" value="SAM-dependent_MTases_sf"/>
</dbReference>
<name>A0ABP4UBI9_9ACTN</name>
<evidence type="ECO:0000256" key="6">
    <source>
        <dbReference type="RuleBase" id="RU000416"/>
    </source>
</evidence>
<evidence type="ECO:0000256" key="7">
    <source>
        <dbReference type="RuleBase" id="RU000417"/>
    </source>
</evidence>
<dbReference type="GO" id="GO:0008168">
    <property type="term" value="F:methyltransferase activity"/>
    <property type="evidence" value="ECO:0007669"/>
    <property type="project" value="UniProtKB-KW"/>
</dbReference>
<keyword evidence="2 5" id="KW-0808">Transferase</keyword>
<keyword evidence="9" id="KW-1185">Reference proteome</keyword>
<dbReference type="Pfam" id="PF00145">
    <property type="entry name" value="DNA_methylase"/>
    <property type="match status" value="1"/>
</dbReference>
<dbReference type="EC" id="2.1.1.37" evidence="7"/>
<organism evidence="8 9">
    <name type="scientific">Fodinicola feengrottensis</name>
    <dbReference type="NCBI Taxonomy" id="435914"/>
    <lineage>
        <taxon>Bacteria</taxon>
        <taxon>Bacillati</taxon>
        <taxon>Actinomycetota</taxon>
        <taxon>Actinomycetes</taxon>
        <taxon>Mycobacteriales</taxon>
        <taxon>Fodinicola</taxon>
    </lineage>
</organism>
<dbReference type="PANTHER" id="PTHR10629:SF52">
    <property type="entry name" value="DNA (CYTOSINE-5)-METHYLTRANSFERASE 1"/>
    <property type="match status" value="1"/>
</dbReference>
<comment type="catalytic activity">
    <reaction evidence="7">
        <text>a 2'-deoxycytidine in DNA + S-adenosyl-L-methionine = a 5-methyl-2'-deoxycytidine in DNA + S-adenosyl-L-homocysteine + H(+)</text>
        <dbReference type="Rhea" id="RHEA:13681"/>
        <dbReference type="Rhea" id="RHEA-COMP:11369"/>
        <dbReference type="Rhea" id="RHEA-COMP:11370"/>
        <dbReference type="ChEBI" id="CHEBI:15378"/>
        <dbReference type="ChEBI" id="CHEBI:57856"/>
        <dbReference type="ChEBI" id="CHEBI:59789"/>
        <dbReference type="ChEBI" id="CHEBI:85452"/>
        <dbReference type="ChEBI" id="CHEBI:85454"/>
        <dbReference type="EC" id="2.1.1.37"/>
    </reaction>
</comment>
<comment type="caution">
    <text evidence="8">The sequence shown here is derived from an EMBL/GenBank/DDBJ whole genome shotgun (WGS) entry which is preliminary data.</text>
</comment>
<sequence>MRDGTPEDRSVSAYRAVSLFSGCGGFCEGIRLAGFDVKGAVELDRFAAQTYRHNFPEVPLFEGDVHDFLAADSAAWAEQASRFEEVQRGRIDLLFGGPPCQGYSQIGTRILDDPRNELYLQYVRILTTLQPRVFLMENVPNMLLLAKGRFKREVLDAFKQAGYGNCGVSVVAASDFGVPQLRKRAIFFGVRDGEDLGIDAQLFLEAALGRESQPLMTVRQAIGDLPESTAIHYEPLRYPGFRRKNDIVDEMRLDRDGRWYASGYKKKRVGTQPQLHNHHTKEIQSRRLNLISLLAPGAKADTLPPEIWNGARPEKWRRLHPDKPAYTILAQMHRDLSEWVHPDFERWITVREAARLQSFHDGFVFQTSEWQMLKQIGNAVPPLMARALGAAVETALLQLDGAHRSNVIVRTHGPATRFGVAPEAPTRRSA</sequence>
<reference evidence="9" key="1">
    <citation type="journal article" date="2019" name="Int. J. Syst. Evol. Microbiol.">
        <title>The Global Catalogue of Microorganisms (GCM) 10K type strain sequencing project: providing services to taxonomists for standard genome sequencing and annotation.</title>
        <authorList>
            <consortium name="The Broad Institute Genomics Platform"/>
            <consortium name="The Broad Institute Genome Sequencing Center for Infectious Disease"/>
            <person name="Wu L."/>
            <person name="Ma J."/>
        </authorList>
    </citation>
    <scope>NUCLEOTIDE SEQUENCE [LARGE SCALE GENOMIC DNA]</scope>
    <source>
        <strain evidence="9">JCM 14718</strain>
    </source>
</reference>
<dbReference type="NCBIfam" id="TIGR00675">
    <property type="entry name" value="dcm"/>
    <property type="match status" value="1"/>
</dbReference>
<dbReference type="Gene3D" id="3.90.120.10">
    <property type="entry name" value="DNA Methylase, subunit A, domain 2"/>
    <property type="match status" value="1"/>
</dbReference>
<dbReference type="InterPro" id="IPR031303">
    <property type="entry name" value="C5_meth_CS"/>
</dbReference>
<proteinExistence type="inferred from homology"/>
<evidence type="ECO:0000313" key="8">
    <source>
        <dbReference type="EMBL" id="GAA1701442.1"/>
    </source>
</evidence>
<evidence type="ECO:0000256" key="5">
    <source>
        <dbReference type="PROSITE-ProRule" id="PRU01016"/>
    </source>
</evidence>
<dbReference type="InterPro" id="IPR050390">
    <property type="entry name" value="C5-Methyltransferase"/>
</dbReference>
<keyword evidence="1 5" id="KW-0489">Methyltransferase</keyword>
<dbReference type="PANTHER" id="PTHR10629">
    <property type="entry name" value="CYTOSINE-SPECIFIC METHYLTRANSFERASE"/>
    <property type="match status" value="1"/>
</dbReference>
<gene>
    <name evidence="8" type="ORF">GCM10009765_58760</name>
</gene>
<protein>
    <recommendedName>
        <fullName evidence="7">Cytosine-specific methyltransferase</fullName>
        <ecNumber evidence="7">2.1.1.37</ecNumber>
    </recommendedName>
</protein>
<keyword evidence="3 5" id="KW-0949">S-adenosyl-L-methionine</keyword>